<proteinExistence type="predicted"/>
<dbReference type="Proteomes" id="UP000005270">
    <property type="component" value="Chromosome"/>
</dbReference>
<keyword evidence="2" id="KW-1185">Reference proteome</keyword>
<organism evidence="1 2">
    <name type="scientific">Thermogladius calderae (strain DSM 22663 / VKM B-2946 / 1633)</name>
    <dbReference type="NCBI Taxonomy" id="1184251"/>
    <lineage>
        <taxon>Archaea</taxon>
        <taxon>Thermoproteota</taxon>
        <taxon>Thermoprotei</taxon>
        <taxon>Desulfurococcales</taxon>
        <taxon>Desulfurococcaceae</taxon>
        <taxon>Thermogladius</taxon>
    </lineage>
</organism>
<dbReference type="STRING" id="1184251.TCELL_0097"/>
<dbReference type="AlphaFoldDB" id="I3TCN4"/>
<dbReference type="EMBL" id="CP003531">
    <property type="protein sequence ID" value="AFK50522.1"/>
    <property type="molecule type" value="Genomic_DNA"/>
</dbReference>
<gene>
    <name evidence="1" type="ordered locus">TCELL_0097</name>
</gene>
<evidence type="ECO:0000313" key="2">
    <source>
        <dbReference type="Proteomes" id="UP000005270"/>
    </source>
</evidence>
<dbReference type="GeneID" id="13012368"/>
<protein>
    <submittedName>
        <fullName evidence="1">Uncharacterized protein</fullName>
    </submittedName>
</protein>
<name>I3TCN4_THEC1</name>
<sequence length="194" mass="22208">MVFVSARRKTFAAREDLIDAVKEIARRRGYSLYDYVNELFEVAIKAEKEGYSITGVVNEFLFFKQIRESGFVLLLENLFQAMVKMAYRNRLEAHAAWRDAGVWMAKSFKAKYGERALSQFKSMATWIFWDIPEFEVRELGDGVEVFVTSPRFSPEYADLFKSMVEGFLEGLGYRVDSSEVVGKTVIVTGRSGNA</sequence>
<dbReference type="eggNOG" id="arCOG03765">
    <property type="taxonomic scope" value="Archaea"/>
</dbReference>
<evidence type="ECO:0000313" key="1">
    <source>
        <dbReference type="EMBL" id="AFK50522.1"/>
    </source>
</evidence>
<reference evidence="1 2" key="1">
    <citation type="journal article" date="2012" name="J. Bacteriol.">
        <title>Complete genome sequence of the hyperthermophilic cellulolytic Crenarchaeon 'Thermogladius cellulolyticus' 1633.</title>
        <authorList>
            <person name="Mardanov A.V."/>
            <person name="Kochetkova T.V."/>
            <person name="Beletsky A.V."/>
            <person name="Bonch-Osmolovskaya E.A."/>
            <person name="Ravin N.V."/>
            <person name="Skryabin K.G."/>
        </authorList>
    </citation>
    <scope>NUCLEOTIDE SEQUENCE [LARGE SCALE GENOMIC DNA]</scope>
    <source>
        <strain evidence="2">DSM 22663 / VKM B-2946 / 1633</strain>
    </source>
</reference>
<dbReference type="RefSeq" id="WP_014736773.1">
    <property type="nucleotide sequence ID" value="NC_017954.1"/>
</dbReference>
<dbReference type="OrthoDB" id="24875at2157"/>
<dbReference type="InParanoid" id="I3TCN4"/>
<dbReference type="HOGENOM" id="CLU_1399801_0_0_2"/>
<accession>I3TCN4</accession>
<dbReference type="KEGG" id="thg:TCELL_0097"/>